<dbReference type="Proteomes" id="UP000249524">
    <property type="component" value="Unassembled WGS sequence"/>
</dbReference>
<proteinExistence type="predicted"/>
<feature type="region of interest" description="Disordered" evidence="1">
    <location>
        <begin position="1"/>
        <end position="20"/>
    </location>
</feature>
<accession>A0A328BEL6</accession>
<keyword evidence="3" id="KW-1185">Reference proteome</keyword>
<dbReference type="Pfam" id="PF20901">
    <property type="entry name" value="Sf6_terminase"/>
    <property type="match status" value="2"/>
</dbReference>
<evidence type="ECO:0000256" key="1">
    <source>
        <dbReference type="SAM" id="MobiDB-lite"/>
    </source>
</evidence>
<dbReference type="AlphaFoldDB" id="A0A328BEL6"/>
<evidence type="ECO:0000313" key="3">
    <source>
        <dbReference type="Proteomes" id="UP000249524"/>
    </source>
</evidence>
<sequence>MPDDSRPARERPIPWMDKQSGHKDTAFTWEMGELILSRIAEGETMKAITAHPRMPAYCTVFRWMQVVPEFGAAVDEARAALAARRLAERDAVRAKRRRGDRGGRPSTFTGPKVDLVFDGIRAGASLSEVLAKPGAPSTRVVYRALQTCPGIRELFVQACDYRAGWLEFQSELVGDAVCRRGLSIAAANAEIRRIIGRRGRLTPKLYRTRPRLKSDRL</sequence>
<name>A0A328BEL6_9CAUL</name>
<comment type="caution">
    <text evidence="2">The sequence shown here is derived from an EMBL/GenBank/DDBJ whole genome shotgun (WGS) entry which is preliminary data.</text>
</comment>
<dbReference type="InterPro" id="IPR048683">
    <property type="entry name" value="Sf6_terminase"/>
</dbReference>
<protein>
    <submittedName>
        <fullName evidence="2">Uncharacterized protein</fullName>
    </submittedName>
</protein>
<dbReference type="EMBL" id="QFYS01000005">
    <property type="protein sequence ID" value="RAK64891.1"/>
    <property type="molecule type" value="Genomic_DNA"/>
</dbReference>
<dbReference type="RefSeq" id="WP_111276429.1">
    <property type="nucleotide sequence ID" value="NZ_QFYS01000005.1"/>
</dbReference>
<dbReference type="OrthoDB" id="7210793at2"/>
<evidence type="ECO:0000313" key="2">
    <source>
        <dbReference type="EMBL" id="RAK64891.1"/>
    </source>
</evidence>
<reference evidence="2 3" key="1">
    <citation type="submission" date="2018-05" db="EMBL/GenBank/DDBJ databases">
        <authorList>
            <person name="Lanie J.A."/>
            <person name="Ng W.-L."/>
            <person name="Kazmierczak K.M."/>
            <person name="Andrzejewski T.M."/>
            <person name="Davidsen T.M."/>
            <person name="Wayne K.J."/>
            <person name="Tettelin H."/>
            <person name="Glass J.I."/>
            <person name="Rusch D."/>
            <person name="Podicherti R."/>
            <person name="Tsui H.-C.T."/>
            <person name="Winkler M.E."/>
        </authorList>
    </citation>
    <scope>NUCLEOTIDE SEQUENCE [LARGE SCALE GENOMIC DNA]</scope>
    <source>
        <strain evidence="2 3">BUT-10</strain>
    </source>
</reference>
<feature type="compositionally biased region" description="Basic and acidic residues" evidence="1">
    <location>
        <begin position="1"/>
        <end position="12"/>
    </location>
</feature>
<organism evidence="2 3">
    <name type="scientific">Phenylobacterium kunshanense</name>
    <dbReference type="NCBI Taxonomy" id="1445034"/>
    <lineage>
        <taxon>Bacteria</taxon>
        <taxon>Pseudomonadati</taxon>
        <taxon>Pseudomonadota</taxon>
        <taxon>Alphaproteobacteria</taxon>
        <taxon>Caulobacterales</taxon>
        <taxon>Caulobacteraceae</taxon>
        <taxon>Phenylobacterium</taxon>
    </lineage>
</organism>
<dbReference type="Gene3D" id="1.10.10.60">
    <property type="entry name" value="Homeodomain-like"/>
    <property type="match status" value="2"/>
</dbReference>
<gene>
    <name evidence="2" type="ORF">DJ019_12845</name>
</gene>